<keyword evidence="3 7" id="KW-0812">Transmembrane</keyword>
<feature type="domain" description="Amino acid permease/ SLC12A" evidence="8">
    <location>
        <begin position="14"/>
        <end position="388"/>
    </location>
</feature>
<feature type="transmembrane region" description="Helical" evidence="7">
    <location>
        <begin position="383"/>
        <end position="401"/>
    </location>
</feature>
<feature type="transmembrane region" description="Helical" evidence="7">
    <location>
        <begin position="230"/>
        <end position="251"/>
    </location>
</feature>
<evidence type="ECO:0000256" key="6">
    <source>
        <dbReference type="ARBA" id="ARBA00023136"/>
    </source>
</evidence>
<dbReference type="PIRSF" id="PIRSF006060">
    <property type="entry name" value="AA_transporter"/>
    <property type="match status" value="1"/>
</dbReference>
<comment type="subcellular location">
    <subcellularLocation>
        <location evidence="1">Cell membrane</location>
        <topology evidence="1">Multi-pass membrane protein</topology>
    </subcellularLocation>
</comment>
<keyword evidence="5 7" id="KW-1133">Transmembrane helix</keyword>
<evidence type="ECO:0000313" key="10">
    <source>
        <dbReference type="Proteomes" id="UP000252254"/>
    </source>
</evidence>
<dbReference type="RefSeq" id="WP_245911255.1">
    <property type="nucleotide sequence ID" value="NZ_BAABQN010000001.1"/>
</dbReference>
<proteinExistence type="predicted"/>
<dbReference type="Gene3D" id="1.20.1740.10">
    <property type="entry name" value="Amino acid/polyamine transporter I"/>
    <property type="match status" value="1"/>
</dbReference>
<dbReference type="EMBL" id="QNRI01000001">
    <property type="protein sequence ID" value="RBP01629.1"/>
    <property type="molecule type" value="Genomic_DNA"/>
</dbReference>
<evidence type="ECO:0000256" key="1">
    <source>
        <dbReference type="ARBA" id="ARBA00004651"/>
    </source>
</evidence>
<dbReference type="GO" id="GO:0006865">
    <property type="term" value="P:amino acid transport"/>
    <property type="evidence" value="ECO:0007669"/>
    <property type="project" value="UniProtKB-KW"/>
</dbReference>
<dbReference type="Pfam" id="PF00324">
    <property type="entry name" value="AA_permease"/>
    <property type="match status" value="1"/>
</dbReference>
<evidence type="ECO:0000256" key="2">
    <source>
        <dbReference type="ARBA" id="ARBA00022448"/>
    </source>
</evidence>
<dbReference type="Proteomes" id="UP000252254">
    <property type="component" value="Unassembled WGS sequence"/>
</dbReference>
<keyword evidence="10" id="KW-1185">Reference proteome</keyword>
<keyword evidence="6 7" id="KW-0472">Membrane</keyword>
<evidence type="ECO:0000259" key="8">
    <source>
        <dbReference type="Pfam" id="PF00324"/>
    </source>
</evidence>
<evidence type="ECO:0000256" key="5">
    <source>
        <dbReference type="ARBA" id="ARBA00022989"/>
    </source>
</evidence>
<dbReference type="GO" id="GO:0005886">
    <property type="term" value="C:plasma membrane"/>
    <property type="evidence" value="ECO:0007669"/>
    <property type="project" value="UniProtKB-SubCell"/>
</dbReference>
<dbReference type="InterPro" id="IPR004841">
    <property type="entry name" value="AA-permease/SLC12A_dom"/>
</dbReference>
<feature type="transmembrane region" description="Helical" evidence="7">
    <location>
        <begin position="322"/>
        <end position="345"/>
    </location>
</feature>
<dbReference type="STRING" id="200904.GCA_900168775_01744"/>
<dbReference type="GO" id="GO:0055085">
    <property type="term" value="P:transmembrane transport"/>
    <property type="evidence" value="ECO:0007669"/>
    <property type="project" value="InterPro"/>
</dbReference>
<feature type="transmembrane region" description="Helical" evidence="7">
    <location>
        <begin position="12"/>
        <end position="34"/>
    </location>
</feature>
<feature type="transmembrane region" description="Helical" evidence="7">
    <location>
        <begin position="351"/>
        <end position="371"/>
    </location>
</feature>
<evidence type="ECO:0000313" key="9">
    <source>
        <dbReference type="EMBL" id="RBP01629.1"/>
    </source>
</evidence>
<organism evidence="9 10">
    <name type="scientific">Paraliobacillus ryukyuensis</name>
    <dbReference type="NCBI Taxonomy" id="200904"/>
    <lineage>
        <taxon>Bacteria</taxon>
        <taxon>Bacillati</taxon>
        <taxon>Bacillota</taxon>
        <taxon>Bacilli</taxon>
        <taxon>Bacillales</taxon>
        <taxon>Bacillaceae</taxon>
        <taxon>Paraliobacillus</taxon>
    </lineage>
</organism>
<gene>
    <name evidence="9" type="ORF">DES48_101368</name>
</gene>
<feature type="transmembrane region" description="Helical" evidence="7">
    <location>
        <begin position="121"/>
        <end position="142"/>
    </location>
</feature>
<comment type="caution">
    <text evidence="9">The sequence shown here is derived from an EMBL/GenBank/DDBJ whole genome shotgun (WGS) entry which is preliminary data.</text>
</comment>
<feature type="transmembrane region" description="Helical" evidence="7">
    <location>
        <begin position="154"/>
        <end position="172"/>
    </location>
</feature>
<dbReference type="AlphaFoldDB" id="A0A366EJG2"/>
<evidence type="ECO:0000256" key="4">
    <source>
        <dbReference type="ARBA" id="ARBA00022970"/>
    </source>
</evidence>
<sequence>MTDKEKNLAWWQLALIGVGCTIGTGFFLGSAIAIQQGGPAVVALFLMGAIATYIVYDALSILTANDPQEGSFRTYAKNAFGSWAGFSNGWVYWSSEMLIMGSQLTAISIFAQFWFPSMPIWVLSVIFGSLGVAVILLGVSGFEKVENIFGMMKIAAIIMFIIIGFLVIFGVIQGDTSWLTFTKDKLLPKGTIGIWTAFIYVLYAYGGIEVMGIMANELKEPKDAPKSGKVMLGLLSCIYIISIGLCVWLLPIKAFNGDKSPFLLLLEKLDLTIITHIFNGILIIGGFSTMVASLYGITTILTNLSEDGDAPKLFSKKGKRNVPYYAVALTTSGLVLSIVIAFLIPDKVYEYITTAASLMLIYIWIFILFTYSKLSKLTVIAKWKQRIGVLLLAVGVLGTLFDAIGRIGLLISGVFLTVISVVTIIVQKKQVH</sequence>
<keyword evidence="4" id="KW-0029">Amino-acid transport</keyword>
<protein>
    <submittedName>
        <fullName evidence="9">Amino acid/polyamine/organocation transporter (APC superfamily)</fullName>
    </submittedName>
</protein>
<feature type="transmembrane region" description="Helical" evidence="7">
    <location>
        <begin position="407"/>
        <end position="426"/>
    </location>
</feature>
<evidence type="ECO:0000256" key="3">
    <source>
        <dbReference type="ARBA" id="ARBA00022692"/>
    </source>
</evidence>
<dbReference type="PANTHER" id="PTHR43495">
    <property type="entry name" value="GABA PERMEASE"/>
    <property type="match status" value="1"/>
</dbReference>
<evidence type="ECO:0000256" key="7">
    <source>
        <dbReference type="SAM" id="Phobius"/>
    </source>
</evidence>
<dbReference type="PROSITE" id="PS51257">
    <property type="entry name" value="PROKAR_LIPOPROTEIN"/>
    <property type="match status" value="1"/>
</dbReference>
<accession>A0A366EJG2</accession>
<feature type="transmembrane region" description="Helical" evidence="7">
    <location>
        <begin position="271"/>
        <end position="301"/>
    </location>
</feature>
<name>A0A366EJG2_9BACI</name>
<keyword evidence="2" id="KW-0813">Transport</keyword>
<feature type="transmembrane region" description="Helical" evidence="7">
    <location>
        <begin position="192"/>
        <end position="218"/>
    </location>
</feature>
<reference evidence="9 10" key="1">
    <citation type="submission" date="2018-06" db="EMBL/GenBank/DDBJ databases">
        <title>Genomic Encyclopedia of Type Strains, Phase IV (KMG-IV): sequencing the most valuable type-strain genomes for metagenomic binning, comparative biology and taxonomic classification.</title>
        <authorList>
            <person name="Goeker M."/>
        </authorList>
    </citation>
    <scope>NUCLEOTIDE SEQUENCE [LARGE SCALE GENOMIC DNA]</scope>
    <source>
        <strain evidence="9 10">DSM 15140</strain>
    </source>
</reference>
<dbReference type="PANTHER" id="PTHR43495:SF5">
    <property type="entry name" value="GAMMA-AMINOBUTYRIC ACID PERMEASE"/>
    <property type="match status" value="1"/>
</dbReference>
<feature type="transmembrane region" description="Helical" evidence="7">
    <location>
        <begin position="40"/>
        <end position="59"/>
    </location>
</feature>